<dbReference type="Gene3D" id="1.10.287.1080">
    <property type="entry name" value="MazG-like"/>
    <property type="match status" value="1"/>
</dbReference>
<proteinExistence type="predicted"/>
<dbReference type="Proteomes" id="UP000225954">
    <property type="component" value="Segment"/>
</dbReference>
<organism evidence="1 2">
    <name type="scientific">Pseudomonas phage POR1</name>
    <dbReference type="NCBI Taxonomy" id="1718594"/>
    <lineage>
        <taxon>Viruses</taxon>
        <taxon>Duplodnaviria</taxon>
        <taxon>Heunggongvirae</taxon>
        <taxon>Uroviricota</taxon>
        <taxon>Caudoviricetes</taxon>
        <taxon>Porunavirus</taxon>
        <taxon>Porunavirus POR1</taxon>
    </lineage>
</organism>
<keyword evidence="2" id="KW-1185">Reference proteome</keyword>
<dbReference type="EMBL" id="KT716399">
    <property type="protein sequence ID" value="ALH46234.1"/>
    <property type="molecule type" value="Genomic_DNA"/>
</dbReference>
<dbReference type="SUPFAM" id="SSF101386">
    <property type="entry name" value="all-alpha NTP pyrophosphatases"/>
    <property type="match status" value="1"/>
</dbReference>
<protein>
    <submittedName>
        <fullName evidence="1">Putative pyrophosphatase</fullName>
    </submittedName>
</protein>
<gene>
    <name evidence="1" type="ORF">POR1_29</name>
</gene>
<accession>A0A0N9SG24</accession>
<evidence type="ECO:0000313" key="1">
    <source>
        <dbReference type="EMBL" id="ALH46234.1"/>
    </source>
</evidence>
<reference evidence="1 2" key="1">
    <citation type="journal article" date="2016" name="Genome Announc.">
        <title>Genome Sequences of Pseudomonas oryzihabitans Phage POR1 and Pseudomonas aeruginosa Phage PAE1.</title>
        <authorList>
            <person name="Dyson Z.A."/>
            <person name="Seviour R.J."/>
            <person name="Tucci J."/>
            <person name="Petrovski S."/>
        </authorList>
    </citation>
    <scope>NUCLEOTIDE SEQUENCE [LARGE SCALE GENOMIC DNA]</scope>
</reference>
<sequence>MNNVNALEHKKNQAQLIIETIKESEEERADMAMAVNDLVAICHGAMFGMGWWSDKQGKPLEITPEFVLAKLCLVHSEVSEACEGARKGVNDDHLPERKMFEVELADAVIRIFDLAGATGINLGDALAEKLAYNLNRADHKPANRFAEGGKAV</sequence>
<dbReference type="CDD" id="cd11542">
    <property type="entry name" value="NTP-PPase_u5"/>
    <property type="match status" value="1"/>
</dbReference>
<name>A0A0N9SG24_9CAUD</name>
<evidence type="ECO:0000313" key="2">
    <source>
        <dbReference type="Proteomes" id="UP000225954"/>
    </source>
</evidence>